<keyword evidence="1" id="KW-0812">Transmembrane</keyword>
<comment type="caution">
    <text evidence="2">The sequence shown here is derived from an EMBL/GenBank/DDBJ whole genome shotgun (WGS) entry which is preliminary data.</text>
</comment>
<gene>
    <name evidence="2" type="ORF">Bca52824_058183</name>
</gene>
<reference evidence="2 3" key="1">
    <citation type="submission" date="2020-02" db="EMBL/GenBank/DDBJ databases">
        <authorList>
            <person name="Ma Q."/>
            <person name="Huang Y."/>
            <person name="Song X."/>
            <person name="Pei D."/>
        </authorList>
    </citation>
    <scope>NUCLEOTIDE SEQUENCE [LARGE SCALE GENOMIC DNA]</scope>
    <source>
        <strain evidence="2">Sxm20200214</strain>
        <tissue evidence="2">Leaf</tissue>
    </source>
</reference>
<feature type="transmembrane region" description="Helical" evidence="1">
    <location>
        <begin position="190"/>
        <end position="210"/>
    </location>
</feature>
<organism evidence="2 3">
    <name type="scientific">Brassica carinata</name>
    <name type="common">Ethiopian mustard</name>
    <name type="synonym">Abyssinian cabbage</name>
    <dbReference type="NCBI Taxonomy" id="52824"/>
    <lineage>
        <taxon>Eukaryota</taxon>
        <taxon>Viridiplantae</taxon>
        <taxon>Streptophyta</taxon>
        <taxon>Embryophyta</taxon>
        <taxon>Tracheophyta</taxon>
        <taxon>Spermatophyta</taxon>
        <taxon>Magnoliopsida</taxon>
        <taxon>eudicotyledons</taxon>
        <taxon>Gunneridae</taxon>
        <taxon>Pentapetalae</taxon>
        <taxon>rosids</taxon>
        <taxon>malvids</taxon>
        <taxon>Brassicales</taxon>
        <taxon>Brassicaceae</taxon>
        <taxon>Brassiceae</taxon>
        <taxon>Brassica</taxon>
    </lineage>
</organism>
<proteinExistence type="predicted"/>
<accession>A0A8X7QXC8</accession>
<evidence type="ECO:0000313" key="2">
    <source>
        <dbReference type="EMBL" id="KAG2275628.1"/>
    </source>
</evidence>
<sequence length="226" mass="25518">MAAMCSSKSVHEIHREGVCFQIGKLGKKARKFAKKNLQTVEKKNMKQKPFLKRKFAKKSMLLTFVVLVWRKMTLDQSQELKPLVITKSLVAKDEDVDLGSGMSRVSIFFGTQTEPLKGLLRKMTLDQSQELKPLVITKSLVAKDEDVDLGSGMSRVSIFFGTQTEPLKGLLSIFTLYVLSYVARSKRIKIIVASGINLCVFIILVLAAFVCWRYRFKQNGRCMANS</sequence>
<dbReference type="EMBL" id="JAAMPC010000012">
    <property type="protein sequence ID" value="KAG2275628.1"/>
    <property type="molecule type" value="Genomic_DNA"/>
</dbReference>
<evidence type="ECO:0000256" key="1">
    <source>
        <dbReference type="SAM" id="Phobius"/>
    </source>
</evidence>
<evidence type="ECO:0000313" key="3">
    <source>
        <dbReference type="Proteomes" id="UP000886595"/>
    </source>
</evidence>
<dbReference type="Proteomes" id="UP000886595">
    <property type="component" value="Unassembled WGS sequence"/>
</dbReference>
<dbReference type="AlphaFoldDB" id="A0A8X7QXC8"/>
<protein>
    <submittedName>
        <fullName evidence="2">Uncharacterized protein</fullName>
    </submittedName>
</protein>
<keyword evidence="1" id="KW-1133">Transmembrane helix</keyword>
<name>A0A8X7QXC8_BRACI</name>
<dbReference type="OrthoDB" id="1741808at2759"/>
<keyword evidence="1" id="KW-0472">Membrane</keyword>
<keyword evidence="3" id="KW-1185">Reference proteome</keyword>